<evidence type="ECO:0000313" key="4">
    <source>
        <dbReference type="EMBL" id="RPB08685.1"/>
    </source>
</evidence>
<dbReference type="EC" id="3.6.1.7" evidence="1"/>
<evidence type="ECO:0000256" key="1">
    <source>
        <dbReference type="PROSITE-ProRule" id="PRU00520"/>
    </source>
</evidence>
<dbReference type="GO" id="GO:0003998">
    <property type="term" value="F:acylphosphatase activity"/>
    <property type="evidence" value="ECO:0007669"/>
    <property type="project" value="UniProtKB-EC"/>
</dbReference>
<gene>
    <name evidence="4" type="ORF">P167DRAFT_608544</name>
</gene>
<dbReference type="InterPro" id="IPR020456">
    <property type="entry name" value="Acylphosphatase"/>
</dbReference>
<dbReference type="EMBL" id="ML119160">
    <property type="protein sequence ID" value="RPB08685.1"/>
    <property type="molecule type" value="Genomic_DNA"/>
</dbReference>
<keyword evidence="1" id="KW-0378">Hydrolase</keyword>
<feature type="active site" evidence="1">
    <location>
        <position position="38"/>
    </location>
</feature>
<dbReference type="PANTHER" id="PTHR47268">
    <property type="entry name" value="ACYLPHOSPHATASE"/>
    <property type="match status" value="1"/>
</dbReference>
<dbReference type="OrthoDB" id="7961613at2759"/>
<comment type="similarity">
    <text evidence="2">Belongs to the acylphosphatase family.</text>
</comment>
<keyword evidence="5" id="KW-1185">Reference proteome</keyword>
<dbReference type="Pfam" id="PF00708">
    <property type="entry name" value="Acylphosphatase"/>
    <property type="match status" value="1"/>
</dbReference>
<reference evidence="4 5" key="1">
    <citation type="journal article" date="2018" name="Nat. Ecol. Evol.">
        <title>Pezizomycetes genomes reveal the molecular basis of ectomycorrhizal truffle lifestyle.</title>
        <authorList>
            <person name="Murat C."/>
            <person name="Payen T."/>
            <person name="Noel B."/>
            <person name="Kuo A."/>
            <person name="Morin E."/>
            <person name="Chen J."/>
            <person name="Kohler A."/>
            <person name="Krizsan K."/>
            <person name="Balestrini R."/>
            <person name="Da Silva C."/>
            <person name="Montanini B."/>
            <person name="Hainaut M."/>
            <person name="Levati E."/>
            <person name="Barry K.W."/>
            <person name="Belfiori B."/>
            <person name="Cichocki N."/>
            <person name="Clum A."/>
            <person name="Dockter R.B."/>
            <person name="Fauchery L."/>
            <person name="Guy J."/>
            <person name="Iotti M."/>
            <person name="Le Tacon F."/>
            <person name="Lindquist E.A."/>
            <person name="Lipzen A."/>
            <person name="Malagnac F."/>
            <person name="Mello A."/>
            <person name="Molinier V."/>
            <person name="Miyauchi S."/>
            <person name="Poulain J."/>
            <person name="Riccioni C."/>
            <person name="Rubini A."/>
            <person name="Sitrit Y."/>
            <person name="Splivallo R."/>
            <person name="Traeger S."/>
            <person name="Wang M."/>
            <person name="Zifcakova L."/>
            <person name="Wipf D."/>
            <person name="Zambonelli A."/>
            <person name="Paolocci F."/>
            <person name="Nowrousian M."/>
            <person name="Ottonello S."/>
            <person name="Baldrian P."/>
            <person name="Spatafora J.W."/>
            <person name="Henrissat B."/>
            <person name="Nagy L.G."/>
            <person name="Aury J.M."/>
            <person name="Wincker P."/>
            <person name="Grigoriev I.V."/>
            <person name="Bonfante P."/>
            <person name="Martin F.M."/>
        </authorList>
    </citation>
    <scope>NUCLEOTIDE SEQUENCE [LARGE SCALE GENOMIC DNA]</scope>
    <source>
        <strain evidence="4 5">CCBAS932</strain>
    </source>
</reference>
<dbReference type="PRINTS" id="PR00112">
    <property type="entry name" value="ACYLPHPHTASE"/>
</dbReference>
<evidence type="ECO:0000256" key="2">
    <source>
        <dbReference type="RuleBase" id="RU004168"/>
    </source>
</evidence>
<dbReference type="InParanoid" id="A0A3N4KSE8"/>
<accession>A0A3N4KSE8</accession>
<dbReference type="PROSITE" id="PS00151">
    <property type="entry name" value="ACYLPHOSPHATASE_2"/>
    <property type="match status" value="1"/>
</dbReference>
<organism evidence="4 5">
    <name type="scientific">Morchella conica CCBAS932</name>
    <dbReference type="NCBI Taxonomy" id="1392247"/>
    <lineage>
        <taxon>Eukaryota</taxon>
        <taxon>Fungi</taxon>
        <taxon>Dikarya</taxon>
        <taxon>Ascomycota</taxon>
        <taxon>Pezizomycotina</taxon>
        <taxon>Pezizomycetes</taxon>
        <taxon>Pezizales</taxon>
        <taxon>Morchellaceae</taxon>
        <taxon>Morchella</taxon>
    </lineage>
</organism>
<dbReference type="STRING" id="1392247.A0A3N4KSE8"/>
<name>A0A3N4KSE8_9PEZI</name>
<evidence type="ECO:0000259" key="3">
    <source>
        <dbReference type="PROSITE" id="PS51160"/>
    </source>
</evidence>
<dbReference type="Gene3D" id="3.30.70.100">
    <property type="match status" value="1"/>
</dbReference>
<dbReference type="InterPro" id="IPR036046">
    <property type="entry name" value="Acylphosphatase-like_dom_sf"/>
</dbReference>
<dbReference type="AlphaFoldDB" id="A0A3N4KSE8"/>
<proteinExistence type="inferred from homology"/>
<evidence type="ECO:0000313" key="5">
    <source>
        <dbReference type="Proteomes" id="UP000277580"/>
    </source>
</evidence>
<comment type="catalytic activity">
    <reaction evidence="1">
        <text>an acyl phosphate + H2O = a carboxylate + phosphate + H(+)</text>
        <dbReference type="Rhea" id="RHEA:14965"/>
        <dbReference type="ChEBI" id="CHEBI:15377"/>
        <dbReference type="ChEBI" id="CHEBI:15378"/>
        <dbReference type="ChEBI" id="CHEBI:29067"/>
        <dbReference type="ChEBI" id="CHEBI:43474"/>
        <dbReference type="ChEBI" id="CHEBI:59918"/>
        <dbReference type="EC" id="3.6.1.7"/>
    </reaction>
</comment>
<feature type="domain" description="Acylphosphatase-like" evidence="3">
    <location>
        <begin position="5"/>
        <end position="92"/>
    </location>
</feature>
<dbReference type="Proteomes" id="UP000277580">
    <property type="component" value="Unassembled WGS sequence"/>
</dbReference>
<dbReference type="PROSITE" id="PS51160">
    <property type="entry name" value="ACYLPHOSPHATASE_3"/>
    <property type="match status" value="1"/>
</dbReference>
<dbReference type="InterPro" id="IPR001792">
    <property type="entry name" value="Acylphosphatase-like_dom"/>
</dbReference>
<protein>
    <recommendedName>
        <fullName evidence="1">acylphosphatase</fullName>
        <ecNumber evidence="1">3.6.1.7</ecNumber>
    </recommendedName>
</protein>
<sequence length="95" mass="10816">MAIKRIHFLVHGSVQGVFYRKFAVDAARKYSLTGFVRNIPNGKVEGEAQGEEDLIRQFVKDLDKGPELANVIRVDQSEKEVVDGETEFRKVKNPR</sequence>
<feature type="active site" evidence="1">
    <location>
        <position position="20"/>
    </location>
</feature>
<dbReference type="SUPFAM" id="SSF54975">
    <property type="entry name" value="Acylphosphatase/BLUF domain-like"/>
    <property type="match status" value="1"/>
</dbReference>
<dbReference type="InterPro" id="IPR017968">
    <property type="entry name" value="Acylphosphatase_CS"/>
</dbReference>
<dbReference type="PANTHER" id="PTHR47268:SF4">
    <property type="entry name" value="ACYLPHOSPHATASE"/>
    <property type="match status" value="1"/>
</dbReference>